<dbReference type="OrthoDB" id="5987294at2759"/>
<keyword evidence="2" id="KW-1185">Reference proteome</keyword>
<proteinExistence type="predicted"/>
<dbReference type="AlphaFoldDB" id="A0A7D9LP96"/>
<comment type="caution">
    <text evidence="1">The sequence shown here is derived from an EMBL/GenBank/DDBJ whole genome shotgun (WGS) entry which is preliminary data.</text>
</comment>
<dbReference type="EMBL" id="CACRXK020019831">
    <property type="protein sequence ID" value="CAB4034113.1"/>
    <property type="molecule type" value="Genomic_DNA"/>
</dbReference>
<organism evidence="1 2">
    <name type="scientific">Paramuricea clavata</name>
    <name type="common">Red gorgonian</name>
    <name type="synonym">Violescent sea-whip</name>
    <dbReference type="NCBI Taxonomy" id="317549"/>
    <lineage>
        <taxon>Eukaryota</taxon>
        <taxon>Metazoa</taxon>
        <taxon>Cnidaria</taxon>
        <taxon>Anthozoa</taxon>
        <taxon>Octocorallia</taxon>
        <taxon>Malacalcyonacea</taxon>
        <taxon>Plexauridae</taxon>
        <taxon>Paramuricea</taxon>
    </lineage>
</organism>
<name>A0A7D9LP96_PARCT</name>
<evidence type="ECO:0000313" key="2">
    <source>
        <dbReference type="Proteomes" id="UP001152795"/>
    </source>
</evidence>
<accession>A0A7D9LP96</accession>
<sequence>MYDEVRNYELFLLRVKHVEIHGVSCRPGCALRLQELDDFGESEYPSYAIVEEILIWEDGKFFVVKVLETIAFHHHLMPYEVITTNKCVVVVLGNLPWHGVLNIVRKSGQLFIVENSKDTANIEGI</sequence>
<gene>
    <name evidence="1" type="ORF">PACLA_8A058676</name>
</gene>
<dbReference type="Proteomes" id="UP001152795">
    <property type="component" value="Unassembled WGS sequence"/>
</dbReference>
<evidence type="ECO:0000313" key="1">
    <source>
        <dbReference type="EMBL" id="CAB4034113.1"/>
    </source>
</evidence>
<protein>
    <submittedName>
        <fullName evidence="1">Uncharacterized protein</fullName>
    </submittedName>
</protein>
<reference evidence="1" key="1">
    <citation type="submission" date="2020-04" db="EMBL/GenBank/DDBJ databases">
        <authorList>
            <person name="Alioto T."/>
            <person name="Alioto T."/>
            <person name="Gomez Garrido J."/>
        </authorList>
    </citation>
    <scope>NUCLEOTIDE SEQUENCE</scope>
    <source>
        <strain evidence="1">A484AB</strain>
    </source>
</reference>